<name>E3J428_PSEI1</name>
<proteinExistence type="predicted"/>
<evidence type="ECO:0000259" key="1">
    <source>
        <dbReference type="PROSITE" id="PS51677"/>
    </source>
</evidence>
<dbReference type="AlphaFoldDB" id="E3J428"/>
<dbReference type="InterPro" id="IPR050248">
    <property type="entry name" value="Polysacc_deacetylase_ArnD"/>
</dbReference>
<dbReference type="KEGG" id="fri:FraEuI1c_3800"/>
<dbReference type="CDD" id="cd10959">
    <property type="entry name" value="CE4_NodB_like_3"/>
    <property type="match status" value="1"/>
</dbReference>
<dbReference type="Pfam" id="PF01522">
    <property type="entry name" value="Polysacc_deac_1"/>
    <property type="match status" value="1"/>
</dbReference>
<dbReference type="Gene3D" id="3.20.20.370">
    <property type="entry name" value="Glycoside hydrolase/deacetylase"/>
    <property type="match status" value="1"/>
</dbReference>
<dbReference type="PANTHER" id="PTHR10587">
    <property type="entry name" value="GLYCOSYL TRANSFERASE-RELATED"/>
    <property type="match status" value="1"/>
</dbReference>
<reference evidence="2 3" key="1">
    <citation type="submission" date="2010-10" db="EMBL/GenBank/DDBJ databases">
        <title>Complete sequence of Frankia sp. EuI1c.</title>
        <authorList>
            <consortium name="US DOE Joint Genome Institute"/>
            <person name="Lucas S."/>
            <person name="Copeland A."/>
            <person name="Lapidus A."/>
            <person name="Cheng J.-F."/>
            <person name="Bruce D."/>
            <person name="Goodwin L."/>
            <person name="Pitluck S."/>
            <person name="Chertkov O."/>
            <person name="Detter J.C."/>
            <person name="Han C."/>
            <person name="Tapia R."/>
            <person name="Land M."/>
            <person name="Hauser L."/>
            <person name="Jeffries C."/>
            <person name="Kyrpides N."/>
            <person name="Ivanova N."/>
            <person name="Mikhailova N."/>
            <person name="Beauchemin N."/>
            <person name="Sen A."/>
            <person name="Sur S.A."/>
            <person name="Gtari M."/>
            <person name="Wall L."/>
            <person name="Tisa L."/>
            <person name="Woyke T."/>
        </authorList>
    </citation>
    <scope>NUCLEOTIDE SEQUENCE [LARGE SCALE GENOMIC DNA]</scope>
    <source>
        <strain evidence="3">DSM 45817 / CECT 9037 / EuI1c</strain>
    </source>
</reference>
<dbReference type="InParanoid" id="E3J428"/>
<dbReference type="PROSITE" id="PS51677">
    <property type="entry name" value="NODB"/>
    <property type="match status" value="1"/>
</dbReference>
<gene>
    <name evidence="2" type="ordered locus">FraEuI1c_3800</name>
</gene>
<protein>
    <submittedName>
        <fullName evidence="2">Polysaccharide deacetylase</fullName>
    </submittedName>
</protein>
<dbReference type="eggNOG" id="COG0726">
    <property type="taxonomic scope" value="Bacteria"/>
</dbReference>
<dbReference type="InterPro" id="IPR011330">
    <property type="entry name" value="Glyco_hydro/deAcase_b/a-brl"/>
</dbReference>
<keyword evidence="3" id="KW-1185">Reference proteome</keyword>
<dbReference type="STRING" id="298654.FraEuI1c_3800"/>
<dbReference type="InterPro" id="IPR002509">
    <property type="entry name" value="NODB_dom"/>
</dbReference>
<dbReference type="PANTHER" id="PTHR10587:SF137">
    <property type="entry name" value="4-DEOXY-4-FORMAMIDO-L-ARABINOSE-PHOSPHOUNDECAPRENOL DEFORMYLASE ARND-RELATED"/>
    <property type="match status" value="1"/>
</dbReference>
<organism evidence="2 3">
    <name type="scientific">Pseudofrankia inefficax (strain DSM 45817 / CECT 9037 / DDB 130130 / EuI1c)</name>
    <name type="common">Frankia inefficax</name>
    <dbReference type="NCBI Taxonomy" id="298654"/>
    <lineage>
        <taxon>Bacteria</taxon>
        <taxon>Bacillati</taxon>
        <taxon>Actinomycetota</taxon>
        <taxon>Actinomycetes</taxon>
        <taxon>Frankiales</taxon>
        <taxon>Frankiaceae</taxon>
        <taxon>Pseudofrankia</taxon>
    </lineage>
</organism>
<dbReference type="GO" id="GO:0016810">
    <property type="term" value="F:hydrolase activity, acting on carbon-nitrogen (but not peptide) bonds"/>
    <property type="evidence" value="ECO:0007669"/>
    <property type="project" value="InterPro"/>
</dbReference>
<evidence type="ECO:0000313" key="2">
    <source>
        <dbReference type="EMBL" id="ADP81807.1"/>
    </source>
</evidence>
<evidence type="ECO:0000313" key="3">
    <source>
        <dbReference type="Proteomes" id="UP000002484"/>
    </source>
</evidence>
<feature type="domain" description="NodB homology" evidence="1">
    <location>
        <begin position="64"/>
        <end position="250"/>
    </location>
</feature>
<dbReference type="EMBL" id="CP002299">
    <property type="protein sequence ID" value="ADP81807.1"/>
    <property type="molecule type" value="Genomic_DNA"/>
</dbReference>
<dbReference type="GO" id="GO:0005975">
    <property type="term" value="P:carbohydrate metabolic process"/>
    <property type="evidence" value="ECO:0007669"/>
    <property type="project" value="InterPro"/>
</dbReference>
<dbReference type="FunCoup" id="E3J428">
    <property type="interactions" value="1"/>
</dbReference>
<dbReference type="RefSeq" id="WP_013424925.1">
    <property type="nucleotide sequence ID" value="NC_014666.1"/>
</dbReference>
<dbReference type="SUPFAM" id="SSF88713">
    <property type="entry name" value="Glycoside hydrolase/deacetylase"/>
    <property type="match status" value="1"/>
</dbReference>
<dbReference type="HOGENOM" id="CLU_021264_0_0_11"/>
<dbReference type="Proteomes" id="UP000002484">
    <property type="component" value="Chromosome"/>
</dbReference>
<accession>E3J428</accession>
<sequence precursor="true">MSGRRPGTVIVTRSRGRRAATAGGIAAAAAVAAVAAGYASPAVTSWPLLRARLLPGLAGLGEPDHVALTFDDGPDPASTPAFIAALAESGTKATFFLLGSMLIHAPEVGRELVDAGHEVAVHGWEHRYTTFRTPAALYDDLARARDLIADVTGRQPVYFRPPYGVLSAGSLSAARRLGLRPVLWTAWGRDWEARATPESVLATIRKDLAGGGTVLLHDSDCTSAPLSWHAALGTVPLLLAECAGRGLRVGPLGEHFAPAGAGSGRG</sequence>
<dbReference type="OrthoDB" id="9763050at2"/>